<dbReference type="GO" id="GO:0005925">
    <property type="term" value="C:focal adhesion"/>
    <property type="evidence" value="ECO:0007669"/>
    <property type="project" value="TreeGrafter"/>
</dbReference>
<evidence type="ECO:0000256" key="1">
    <source>
        <dbReference type="ARBA" id="ARBA00004245"/>
    </source>
</evidence>
<feature type="domain" description="GAR" evidence="9">
    <location>
        <begin position="2348"/>
        <end position="2420"/>
    </location>
</feature>
<dbReference type="FunFam" id="1.20.58.60:FF:000074">
    <property type="entry name" value="dystonin isoform X1"/>
    <property type="match status" value="1"/>
</dbReference>
<evidence type="ECO:0000313" key="10">
    <source>
        <dbReference type="EMBL" id="ETE73786.1"/>
    </source>
</evidence>
<feature type="compositionally biased region" description="Low complexity" evidence="7">
    <location>
        <begin position="2456"/>
        <end position="2465"/>
    </location>
</feature>
<keyword evidence="5" id="KW-0206">Cytoskeleton</keyword>
<dbReference type="InterPro" id="IPR002048">
    <property type="entry name" value="EF_hand_dom"/>
</dbReference>
<dbReference type="CDD" id="cd00051">
    <property type="entry name" value="EFh"/>
    <property type="match status" value="1"/>
</dbReference>
<keyword evidence="11" id="KW-1185">Reference proteome</keyword>
<dbReference type="FunFam" id="1.20.58.60:FF:000021">
    <property type="entry name" value="Microtubule-actin cross-linking factor 1"/>
    <property type="match status" value="1"/>
</dbReference>
<accession>V8PIJ1</accession>
<dbReference type="InterPro" id="IPR011992">
    <property type="entry name" value="EF-hand-dom_pair"/>
</dbReference>
<dbReference type="GO" id="GO:0005886">
    <property type="term" value="C:plasma membrane"/>
    <property type="evidence" value="ECO:0007669"/>
    <property type="project" value="UniProtKB-SubCell"/>
</dbReference>
<keyword evidence="6" id="KW-0175">Coiled coil</keyword>
<dbReference type="SMART" id="SM00243">
    <property type="entry name" value="GAS2"/>
    <property type="match status" value="1"/>
</dbReference>
<feature type="coiled-coil region" evidence="6">
    <location>
        <begin position="1269"/>
        <end position="1296"/>
    </location>
</feature>
<evidence type="ECO:0000259" key="8">
    <source>
        <dbReference type="PROSITE" id="PS50222"/>
    </source>
</evidence>
<dbReference type="PROSITE" id="PS50222">
    <property type="entry name" value="EF_HAND_2"/>
    <property type="match status" value="2"/>
</dbReference>
<proteinExistence type="predicted"/>
<dbReference type="FunFam" id="1.20.58.60:FF:000077">
    <property type="entry name" value="dystonin isoform X1"/>
    <property type="match status" value="1"/>
</dbReference>
<gene>
    <name evidence="10" type="primary">DST</name>
    <name evidence="10" type="ORF">L345_00379</name>
</gene>
<dbReference type="Pfam" id="PF00435">
    <property type="entry name" value="Spectrin"/>
    <property type="match status" value="11"/>
</dbReference>
<dbReference type="FunFam" id="1.20.58.60:FF:000016">
    <property type="entry name" value="Microtubule-actin cross-linking factor 1"/>
    <property type="match status" value="1"/>
</dbReference>
<dbReference type="PANTHER" id="PTHR23169">
    <property type="entry name" value="ENVOPLAKIN"/>
    <property type="match status" value="1"/>
</dbReference>
<dbReference type="FunFam" id="1.10.238.10:FF:000013">
    <property type="entry name" value="Microtubule-actin cross-linking factor 1"/>
    <property type="match status" value="1"/>
</dbReference>
<dbReference type="GO" id="GO:0045104">
    <property type="term" value="P:intermediate filament cytoskeleton organization"/>
    <property type="evidence" value="ECO:0007669"/>
    <property type="project" value="InterPro"/>
</dbReference>
<feature type="region of interest" description="Disordered" evidence="7">
    <location>
        <begin position="2563"/>
        <end position="2653"/>
    </location>
</feature>
<dbReference type="GO" id="GO:0008017">
    <property type="term" value="F:microtubule binding"/>
    <property type="evidence" value="ECO:0007669"/>
    <property type="project" value="InterPro"/>
</dbReference>
<dbReference type="GO" id="GO:0005509">
    <property type="term" value="F:calcium ion binding"/>
    <property type="evidence" value="ECO:0007669"/>
    <property type="project" value="InterPro"/>
</dbReference>
<keyword evidence="2" id="KW-0963">Cytoplasm</keyword>
<dbReference type="FunFam" id="1.20.58.60:FF:000001">
    <property type="entry name" value="Microtubule-actin cross-linking factor 1"/>
    <property type="match status" value="3"/>
</dbReference>
<feature type="domain" description="EF-hand" evidence="8">
    <location>
        <begin position="2308"/>
        <end position="2343"/>
    </location>
</feature>
<dbReference type="PROSITE" id="PS00018">
    <property type="entry name" value="EF_HAND_1"/>
    <property type="match status" value="2"/>
</dbReference>
<evidence type="ECO:0000313" key="11">
    <source>
        <dbReference type="Proteomes" id="UP000018936"/>
    </source>
</evidence>
<sequence>MGKPLSRPDCLRQNPPCVGKGDEEEDINIEDCYVPQRSIYDTVRLNEQIDSGSKGSLSSRQFSDRTLPYSHRTLDLSTLCSNGALSSSSGFELRGRETNKLDEKMIFDALKLNGDIIRTAGVPKAKYHTEKKEHRRSWRMLVLPNFADSANKSESSVAGTFEMTGLAARSPEEYGTNSLTSEDDDSGLCSPQTEREGKQVGLSERPHLIRSLSSIEDIQLIGRFGTFSSPVSSSEHNISRSSLLNGPNQVKLQDTLHTKHRGGKSLLSLEGHQEEGDGPFNPGTSSQKDISAHAEWLQENDREYDITVDGKDLKNSSEINEPLKNHDRVIEKETSPQDMDIYYEDAGIPADEMDLVKHAHIHQTEHNTIHTDPNEIQISAQPLELENTSCHQANQVRTDVSFRVAGIPIEETLDTIYNGLRSNKRSPTFTAWQTGRGGNSGRGAFEKEEIEPLQLKQQEINWLGQGLIQSAAKNASTDNLERDLEDVNTRWKTLNKKVAQRAAQLQEALLHCGRFQDAVESILSWLIDTEDLVANQKPPSAEFKVVKAQIQEQKLLQRLLDDRKPTVELIKREGEKIAESAEPADKEKILKQLSLLDSRWAALLDKAEMRHRQLEGISTVAQQFHETLEPLVEWLATTEKKLSNSEPIGTQASKLQQQISQHKTVEEDIATHNKNLQQAINIGQILNSLCSREDKEMVQEKLDSSEGRYIEVQEKSRSRAELLRQAYCNAQIFGEDEVELMNWLNEVHEKLSKLGVQDYNTDLLEKQHAEMLVLQEEIKIRKDNVDQAIQNGLLLLKQTTGDEIVVIQDKLEGIKARYKDINNLSSEVFKTLEEALQLSGQLQSAHKELCSWLDKVEVELLSYNSQDPKGKELSETQERQKELKKEVKDKKSLLDNLNEISSALLELVPWRAREGIDKMVTEDNERYRLMSDTLNQKVEEIDAAILRSQQFDQAANNELAWVDKTEKKLISLGDIRLERDQTFAQLQIQKGFTMEILKHKDTIEELVLSGDEIMKTCTEEEKQIMKNKLETLLHKYDMLCQMNSKRNLQLERAQSLQLRELIAEHKPHIDKMNKTGPQLLELSPQEGFLIQEKYVAADALYSQIKEDVKKRAQTLDEAISQSTQFHDKIDSTIENLDRIAERLRQPPSISAEVEKIKEQISENKNVSVDLEKLQPVYETLKLRGEEMIARSEGADKDISAKVVQDKLDQMVFIWEDIHALAEEREAKLLDVMELAEKFWCDHMALIATIKDTQDFIRELEGAGIDPSVVKQQQEAAESIKEEIDGLQEELDAVVNLGSELIAACGEPDKPLVNKSIDELNSIWDGLNKAWKERVDKLEEAMQAAVQYQDGLQAMFDWVDIAGSKLTSMSPVGTDLETVKQQTEELKQFKKEAYQQQIEMERLNHQAELLLKKVTEDSEKHTVQDPLSELKLLWECLEDKIVSRQHKLEGALLALGQFQHALDELLTWLTHTEDLLNEQRPVGGDPKAIEIELAKHHILQNDVLAHQSTVETVKKAGNDLIQSSAVEEASNLQSKLELLNQRWQNVLEKTEKRKQQLDSALIQAQGFHGDIEDLQQWLTETERHLLASKPVGGLPETAREQLNTHMELCAAFEAKEETYRCLMQKGLQMLARCPESMETNVEQDINNLKEKWESVETKLNERKIKLEEALSLAVEFHNSLQDFINWLTQAEQTLTMASRPSLILDTVLFQIDEHKVFANEVNAHRDQIIQLDKTGTHLKYFSQKQDVVLIKNLLISVQSRWEKVVQRLVERGRALDDARKRAKQFHEAWIKLTEWLDDSEKTLDAELEIANDPDKIKMQLAQHKEFQKSLGAKHSVYDTTNRSGRSLKEKTSLTDDSLKLDDMLSELRDKWDTVCGKSVERQNKLEEALLFSGQFTDALQALIDWLYKVEPQLAEDQPVHGDIDLVMNLIDNHKGFQKELGKRTSSVQALKRSARELIEGSRDDSSWVKVQMQELGTRWETVCTLSVSKQTRLEQALHQAEEFHSVVHVLLEWLAEAEQTLRFHGILPDDEEALRMLIDQHREFMKKLDEKKIELSKATDMGEAILAICHPDSITTIKHWITIIRARFEEVVAWAKQHQQRLAGALAALIANQELLEALLSWLQWAETTLTEKDKEVIPQEIDDVKALIAEHQTFMEEMTRKQPDVDKVTKTHKRKAAESSPIQSHIPVLDKGRGGRKCSPIPSIYPSGAQTQIETKNPRINLLLSKWQQVWLLALERRRKLNDALDRLEELREFANFDFDIWRKKYMRWMNHKKSRVMDFFRRIDKDQDGKITRQEFIDGILSSKFPTSRLEMSAVADIFDRDGDGYIDYYEFVAALHPNKDAYKPLTDADKIEDEVTRQVAKCKCAKRFQVEQIGENKYRFGDSQQLRLVRILRSTVMVRVGGGWMALDEFLVKNDPCRAKGRTNMELREKFMLADGPSQSMAAFRSRGRRSRPSSRGASPNRSMSVSNQPAQGTPVSALAASTPKTPHPLTRNYGKPWLINSKTSSPCKPSECSEYQVSSTEGTPIQGSKLRLPGYLSGKVFHSGENSGLISTAATRARAHFGETRKTSSRPGSRAGSKAGSRASSRRGSDASDFDISEIQSVCSDMSETVHTPIRPTSRPNFRSASGKPSKIPTPQKRLLVRKLDKSSKR</sequence>
<evidence type="ECO:0000256" key="7">
    <source>
        <dbReference type="SAM" id="MobiDB-lite"/>
    </source>
</evidence>
<organism evidence="10 11">
    <name type="scientific">Ophiophagus hannah</name>
    <name type="common">King cobra</name>
    <name type="synonym">Naja hannah</name>
    <dbReference type="NCBI Taxonomy" id="8665"/>
    <lineage>
        <taxon>Eukaryota</taxon>
        <taxon>Metazoa</taxon>
        <taxon>Chordata</taxon>
        <taxon>Craniata</taxon>
        <taxon>Vertebrata</taxon>
        <taxon>Euteleostomi</taxon>
        <taxon>Lepidosauria</taxon>
        <taxon>Squamata</taxon>
        <taxon>Bifurcata</taxon>
        <taxon>Unidentata</taxon>
        <taxon>Episquamata</taxon>
        <taxon>Toxicofera</taxon>
        <taxon>Serpentes</taxon>
        <taxon>Colubroidea</taxon>
        <taxon>Elapidae</taxon>
        <taxon>Elapinae</taxon>
        <taxon>Ophiophagus</taxon>
    </lineage>
</organism>
<dbReference type="SUPFAM" id="SSF143575">
    <property type="entry name" value="GAS2 domain-like"/>
    <property type="match status" value="1"/>
</dbReference>
<evidence type="ECO:0000256" key="6">
    <source>
        <dbReference type="SAM" id="Coils"/>
    </source>
</evidence>
<dbReference type="Gene3D" id="3.30.920.20">
    <property type="entry name" value="Gas2-like domain"/>
    <property type="match status" value="1"/>
</dbReference>
<feature type="coiled-coil region" evidence="6">
    <location>
        <begin position="1378"/>
        <end position="1405"/>
    </location>
</feature>
<dbReference type="InterPro" id="IPR036534">
    <property type="entry name" value="GAR_dom_sf"/>
</dbReference>
<feature type="compositionally biased region" description="Polar residues" evidence="7">
    <location>
        <begin position="2466"/>
        <end position="2477"/>
    </location>
</feature>
<feature type="region of interest" description="Disordered" evidence="7">
    <location>
        <begin position="2440"/>
        <end position="2501"/>
    </location>
</feature>
<dbReference type="SMART" id="SM00150">
    <property type="entry name" value="SPEC"/>
    <property type="match status" value="15"/>
</dbReference>
<dbReference type="GO" id="GO:0042060">
    <property type="term" value="P:wound healing"/>
    <property type="evidence" value="ECO:0007669"/>
    <property type="project" value="TreeGrafter"/>
</dbReference>
<dbReference type="FunFam" id="1.20.58.60:FF:000122">
    <property type="entry name" value="dystonin isoform X1"/>
    <property type="match status" value="1"/>
</dbReference>
<dbReference type="SUPFAM" id="SSF46966">
    <property type="entry name" value="Spectrin repeat"/>
    <property type="match status" value="13"/>
</dbReference>
<dbReference type="InterPro" id="IPR043197">
    <property type="entry name" value="Plakin"/>
</dbReference>
<feature type="domain" description="EF-hand" evidence="8">
    <location>
        <begin position="2272"/>
        <end position="2307"/>
    </location>
</feature>
<dbReference type="EMBL" id="AZIM01000038">
    <property type="protein sequence ID" value="ETE73786.1"/>
    <property type="molecule type" value="Genomic_DNA"/>
</dbReference>
<feature type="region of interest" description="Disordered" evidence="7">
    <location>
        <begin position="168"/>
        <end position="203"/>
    </location>
</feature>
<dbReference type="FunFam" id="1.20.58.60:FF:000014">
    <property type="entry name" value="microtubule-actin cross-linking factor 1"/>
    <property type="match status" value="1"/>
</dbReference>
<evidence type="ECO:0000259" key="9">
    <source>
        <dbReference type="PROSITE" id="PS51460"/>
    </source>
</evidence>
<dbReference type="OrthoDB" id="10016565at2759"/>
<evidence type="ECO:0000256" key="4">
    <source>
        <dbReference type="ARBA" id="ARBA00022837"/>
    </source>
</evidence>
<protein>
    <submittedName>
        <fullName evidence="10">Dystonin</fullName>
    </submittedName>
</protein>
<dbReference type="GO" id="GO:0005737">
    <property type="term" value="C:cytoplasm"/>
    <property type="evidence" value="ECO:0007669"/>
    <property type="project" value="TreeGrafter"/>
</dbReference>
<feature type="coiled-coil region" evidence="6">
    <location>
        <begin position="873"/>
        <end position="900"/>
    </location>
</feature>
<dbReference type="GO" id="GO:0005198">
    <property type="term" value="F:structural molecule activity"/>
    <property type="evidence" value="ECO:0007669"/>
    <property type="project" value="TreeGrafter"/>
</dbReference>
<dbReference type="FunFam" id="1.20.58.60:FF:000025">
    <property type="entry name" value="microtubule-actin cross-linking factor 1"/>
    <property type="match status" value="1"/>
</dbReference>
<dbReference type="Gene3D" id="1.10.238.10">
    <property type="entry name" value="EF-hand"/>
    <property type="match status" value="1"/>
</dbReference>
<dbReference type="Pfam" id="PF02187">
    <property type="entry name" value="GAS2"/>
    <property type="match status" value="1"/>
</dbReference>
<dbReference type="GO" id="GO:0031581">
    <property type="term" value="P:hemidesmosome assembly"/>
    <property type="evidence" value="ECO:0007669"/>
    <property type="project" value="TreeGrafter"/>
</dbReference>
<feature type="compositionally biased region" description="Low complexity" evidence="7">
    <location>
        <begin position="2572"/>
        <end position="2586"/>
    </location>
</feature>
<feature type="compositionally biased region" description="Polar residues" evidence="7">
    <location>
        <begin position="2601"/>
        <end position="2613"/>
    </location>
</feature>
<feature type="coiled-coil region" evidence="6">
    <location>
        <begin position="1521"/>
        <end position="1559"/>
    </location>
</feature>
<dbReference type="GO" id="GO:0005882">
    <property type="term" value="C:intermediate filament"/>
    <property type="evidence" value="ECO:0007669"/>
    <property type="project" value="TreeGrafter"/>
</dbReference>
<dbReference type="FunFam" id="1.20.58.60:FF:000008">
    <property type="entry name" value="microtubule-actin cross-linking factor 1"/>
    <property type="match status" value="2"/>
</dbReference>
<dbReference type="PANTHER" id="PTHR23169:SF24">
    <property type="entry name" value="DYSTONIN"/>
    <property type="match status" value="1"/>
</dbReference>
<name>V8PIJ1_OPHHA</name>
<feature type="region of interest" description="Disordered" evidence="7">
    <location>
        <begin position="2173"/>
        <end position="2195"/>
    </location>
</feature>
<dbReference type="CDD" id="cd00176">
    <property type="entry name" value="SPEC"/>
    <property type="match status" value="10"/>
</dbReference>
<dbReference type="FunFam" id="1.20.58.60:FF:000012">
    <property type="entry name" value="Microtubule-actin cross-linking factor 1"/>
    <property type="match status" value="1"/>
</dbReference>
<evidence type="ECO:0000256" key="3">
    <source>
        <dbReference type="ARBA" id="ARBA00022723"/>
    </source>
</evidence>
<reference evidence="10 11" key="1">
    <citation type="journal article" date="2013" name="Proc. Natl. Acad. Sci. U.S.A.">
        <title>The king cobra genome reveals dynamic gene evolution and adaptation in the snake venom system.</title>
        <authorList>
            <person name="Vonk F.J."/>
            <person name="Casewell N.R."/>
            <person name="Henkel C.V."/>
            <person name="Heimberg A.M."/>
            <person name="Jansen H.J."/>
            <person name="McCleary R.J."/>
            <person name="Kerkkamp H.M."/>
            <person name="Vos R.A."/>
            <person name="Guerreiro I."/>
            <person name="Calvete J.J."/>
            <person name="Wuster W."/>
            <person name="Woods A.E."/>
            <person name="Logan J.M."/>
            <person name="Harrison R.A."/>
            <person name="Castoe T.A."/>
            <person name="de Koning A.P."/>
            <person name="Pollock D.D."/>
            <person name="Yandell M."/>
            <person name="Calderon D."/>
            <person name="Renjifo C."/>
            <person name="Currier R.B."/>
            <person name="Salgado D."/>
            <person name="Pla D."/>
            <person name="Sanz L."/>
            <person name="Hyder A.S."/>
            <person name="Ribeiro J.M."/>
            <person name="Arntzen J.W."/>
            <person name="van den Thillart G.E."/>
            <person name="Boetzer M."/>
            <person name="Pirovano W."/>
            <person name="Dirks R.P."/>
            <person name="Spaink H.P."/>
            <person name="Duboule D."/>
            <person name="McGlinn E."/>
            <person name="Kini R.M."/>
            <person name="Richardson M.K."/>
        </authorList>
    </citation>
    <scope>NUCLEOTIDE SEQUENCE</scope>
    <source>
        <tissue evidence="10">Blood</tissue>
    </source>
</reference>
<dbReference type="SUPFAM" id="SSF47473">
    <property type="entry name" value="EF-hand"/>
    <property type="match status" value="1"/>
</dbReference>
<dbReference type="Gene3D" id="1.20.58.60">
    <property type="match status" value="15"/>
</dbReference>
<dbReference type="InterPro" id="IPR018247">
    <property type="entry name" value="EF_Hand_1_Ca_BS"/>
</dbReference>
<keyword evidence="3" id="KW-0479">Metal-binding</keyword>
<evidence type="ECO:0000256" key="5">
    <source>
        <dbReference type="ARBA" id="ARBA00023212"/>
    </source>
</evidence>
<comment type="subcellular location">
    <subcellularLocation>
        <location evidence="1">Cytoplasm</location>
        <location evidence="1">Cytoskeleton</location>
    </subcellularLocation>
</comment>
<dbReference type="InterPro" id="IPR018159">
    <property type="entry name" value="Spectrin/alpha-actinin"/>
</dbReference>
<comment type="caution">
    <text evidence="10">The sequence shown here is derived from an EMBL/GenBank/DDBJ whole genome shotgun (WGS) entry which is preliminary data.</text>
</comment>
<dbReference type="SMART" id="SM00054">
    <property type="entry name" value="EFh"/>
    <property type="match status" value="2"/>
</dbReference>
<feature type="non-terminal residue" evidence="10">
    <location>
        <position position="1"/>
    </location>
</feature>
<dbReference type="InterPro" id="IPR002017">
    <property type="entry name" value="Spectrin_repeat"/>
</dbReference>
<dbReference type="Proteomes" id="UP000018936">
    <property type="component" value="Unassembled WGS sequence"/>
</dbReference>
<evidence type="ECO:0000256" key="2">
    <source>
        <dbReference type="ARBA" id="ARBA00022490"/>
    </source>
</evidence>
<dbReference type="PROSITE" id="PS51460">
    <property type="entry name" value="GAR"/>
    <property type="match status" value="1"/>
</dbReference>
<feature type="region of interest" description="Disordered" evidence="7">
    <location>
        <begin position="1"/>
        <end position="23"/>
    </location>
</feature>
<dbReference type="FunFam" id="3.30.920.20:FF:000001">
    <property type="entry name" value="Microtubule-actin cross-linking factor 1"/>
    <property type="match status" value="1"/>
</dbReference>
<dbReference type="InterPro" id="IPR003108">
    <property type="entry name" value="GAR_dom"/>
</dbReference>
<dbReference type="GO" id="GO:0030056">
    <property type="term" value="C:hemidesmosome"/>
    <property type="evidence" value="ECO:0007669"/>
    <property type="project" value="TreeGrafter"/>
</dbReference>
<dbReference type="Pfam" id="PF13499">
    <property type="entry name" value="EF-hand_7"/>
    <property type="match status" value="1"/>
</dbReference>
<keyword evidence="4" id="KW-0106">Calcium</keyword>